<evidence type="ECO:0000313" key="4">
    <source>
        <dbReference type="Proteomes" id="UP000630445"/>
    </source>
</evidence>
<evidence type="ECO:0000256" key="1">
    <source>
        <dbReference type="ARBA" id="ARBA00022790"/>
    </source>
</evidence>
<sequence length="137" mass="15440">MKQPQNPYPHSDLVTLDCLAERAAKLTSIEHKTTKTQMDQVHTRAIEALQPFIHLANSNSATSPRFIANLITNATSNPHTYVFAELLETATIQALRSPNTPEEFQGYLTLLEIFAWGTWQDYQSKHAALQPFTENSN</sequence>
<evidence type="ECO:0000313" key="5">
    <source>
        <dbReference type="Proteomes" id="UP000662466"/>
    </source>
</evidence>
<evidence type="ECO:0000313" key="2">
    <source>
        <dbReference type="EMBL" id="KAF7133680.1"/>
    </source>
</evidence>
<keyword evidence="1" id="KW-0736">Signalosome</keyword>
<keyword evidence="4" id="KW-1185">Reference proteome</keyword>
<dbReference type="EMBL" id="JACBAF010001863">
    <property type="protein sequence ID" value="KAF7172380.1"/>
    <property type="molecule type" value="Genomic_DNA"/>
</dbReference>
<evidence type="ECO:0000313" key="3">
    <source>
        <dbReference type="EMBL" id="KAF7172380.1"/>
    </source>
</evidence>
<protein>
    <submittedName>
        <fullName evidence="3">Uncharacterized protein</fullName>
    </submittedName>
</protein>
<dbReference type="Proteomes" id="UP000662466">
    <property type="component" value="Unassembled WGS sequence"/>
</dbReference>
<dbReference type="InterPro" id="IPR045237">
    <property type="entry name" value="COPS7/eIF3m"/>
</dbReference>
<name>A0A8H6QEW6_9EURO</name>
<dbReference type="EMBL" id="JACBAD010001825">
    <property type="protein sequence ID" value="KAF7133680.1"/>
    <property type="molecule type" value="Genomic_DNA"/>
</dbReference>
<dbReference type="PANTHER" id="PTHR15350:SF5">
    <property type="entry name" value="COP9 SIGNALOSOME COMPLEX SUBUNIT 7"/>
    <property type="match status" value="1"/>
</dbReference>
<dbReference type="Proteomes" id="UP000630445">
    <property type="component" value="Unassembled WGS sequence"/>
</dbReference>
<proteinExistence type="predicted"/>
<organism evidence="3 5">
    <name type="scientific">Aspergillus hiratsukae</name>
    <dbReference type="NCBI Taxonomy" id="1194566"/>
    <lineage>
        <taxon>Eukaryota</taxon>
        <taxon>Fungi</taxon>
        <taxon>Dikarya</taxon>
        <taxon>Ascomycota</taxon>
        <taxon>Pezizomycotina</taxon>
        <taxon>Eurotiomycetes</taxon>
        <taxon>Eurotiomycetidae</taxon>
        <taxon>Eurotiales</taxon>
        <taxon>Aspergillaceae</taxon>
        <taxon>Aspergillus</taxon>
        <taxon>Aspergillus subgen. Fumigati</taxon>
    </lineage>
</organism>
<dbReference type="OrthoDB" id="10265275at2759"/>
<accession>A0A8H6QEW6</accession>
<dbReference type="PANTHER" id="PTHR15350">
    <property type="entry name" value="COP9 SIGNALOSOME COMPLEX SUBUNIT 7/DENDRITIC CELL PROTEIN GA17"/>
    <property type="match status" value="1"/>
</dbReference>
<comment type="caution">
    <text evidence="3">The sequence shown here is derived from an EMBL/GenBank/DDBJ whole genome shotgun (WGS) entry which is preliminary data.</text>
</comment>
<dbReference type="AlphaFoldDB" id="A0A8H6QEW6"/>
<gene>
    <name evidence="2" type="ORF">CNMCM5793_004978</name>
    <name evidence="3" type="ORF">CNMCM6106_006584</name>
</gene>
<dbReference type="GO" id="GO:0008180">
    <property type="term" value="C:COP9 signalosome"/>
    <property type="evidence" value="ECO:0007669"/>
    <property type="project" value="UniProtKB-KW"/>
</dbReference>
<reference evidence="3" key="1">
    <citation type="submission" date="2020-06" db="EMBL/GenBank/DDBJ databases">
        <title>Draft genome sequences of strains closely related to Aspergillus parafelis and Aspergillus hiratsukae.</title>
        <authorList>
            <person name="Dos Santos R.A.C."/>
            <person name="Rivero-Menendez O."/>
            <person name="Steenwyk J.L."/>
            <person name="Mead M.E."/>
            <person name="Goldman G.H."/>
            <person name="Alastruey-Izquierdo A."/>
            <person name="Rokas A."/>
        </authorList>
    </citation>
    <scope>NUCLEOTIDE SEQUENCE</scope>
    <source>
        <strain evidence="2">CNM-CM5793</strain>
        <strain evidence="3">CNM-CM6106</strain>
    </source>
</reference>
<dbReference type="Pfam" id="PF22061">
    <property type="entry name" value="CSN7_HB_subdom"/>
    <property type="match status" value="1"/>
</dbReference>